<keyword evidence="3" id="KW-1185">Reference proteome</keyword>
<feature type="domain" description="MobA-like NTP transferase" evidence="1">
    <location>
        <begin position="14"/>
        <end position="176"/>
    </location>
</feature>
<dbReference type="PANTHER" id="PTHR43777:SF1">
    <property type="entry name" value="MOLYBDENUM COFACTOR CYTIDYLYLTRANSFERASE"/>
    <property type="match status" value="1"/>
</dbReference>
<name>A0ABX1D782_9FLAO</name>
<dbReference type="PANTHER" id="PTHR43777">
    <property type="entry name" value="MOLYBDENUM COFACTOR CYTIDYLYLTRANSFERASE"/>
    <property type="match status" value="1"/>
</dbReference>
<comment type="caution">
    <text evidence="2">The sequence shown here is derived from an EMBL/GenBank/DDBJ whole genome shotgun (WGS) entry which is preliminary data.</text>
</comment>
<gene>
    <name evidence="2" type="ORF">HC176_01805</name>
</gene>
<dbReference type="Proteomes" id="UP000760545">
    <property type="component" value="Unassembled WGS sequence"/>
</dbReference>
<dbReference type="EMBL" id="JAAVJS010000002">
    <property type="protein sequence ID" value="NJX14222.1"/>
    <property type="molecule type" value="Genomic_DNA"/>
</dbReference>
<dbReference type="RefSeq" id="WP_167916478.1">
    <property type="nucleotide sequence ID" value="NZ_JAAVJS010000002.1"/>
</dbReference>
<reference evidence="2 3" key="1">
    <citation type="submission" date="2020-03" db="EMBL/GenBank/DDBJ databases">
        <title>Tamlana sp. nov, isolated from XXX.</title>
        <authorList>
            <person name="Cao W.R."/>
        </authorList>
    </citation>
    <scope>NUCLEOTIDE SEQUENCE [LARGE SCALE GENOMIC DNA]</scope>
    <source>
        <strain evidence="2 3">HST1-43</strain>
    </source>
</reference>
<sequence>MSSKPVPLGNIVLVILAAGGAKRMGEPKQLLPWQGKTLIEYAIEKALEVHVKNVVVVLGANHSVIKNEIKNYPVEIIVNSEWNRGLGSSISRAVSNLMYVVPNFDGAMFVLADQPFVTSEYLKQMLEHFQPNSKQILTTNYNDGKLGVPTIFDYCYFEELSNLSEDKGANTIIKKYGNFVLSLDAPFENMDIDTKEDYERALKIISKK</sequence>
<organism evidence="2 3">
    <name type="scientific">Tamlana crocina</name>
    <dbReference type="NCBI Taxonomy" id="393006"/>
    <lineage>
        <taxon>Bacteria</taxon>
        <taxon>Pseudomonadati</taxon>
        <taxon>Bacteroidota</taxon>
        <taxon>Flavobacteriia</taxon>
        <taxon>Flavobacteriales</taxon>
        <taxon>Flavobacteriaceae</taxon>
        <taxon>Tamlana</taxon>
    </lineage>
</organism>
<dbReference type="CDD" id="cd04182">
    <property type="entry name" value="GT_2_like_f"/>
    <property type="match status" value="1"/>
</dbReference>
<evidence type="ECO:0000313" key="3">
    <source>
        <dbReference type="Proteomes" id="UP000760545"/>
    </source>
</evidence>
<evidence type="ECO:0000259" key="1">
    <source>
        <dbReference type="Pfam" id="PF12804"/>
    </source>
</evidence>
<dbReference type="InterPro" id="IPR029044">
    <property type="entry name" value="Nucleotide-diphossugar_trans"/>
</dbReference>
<proteinExistence type="predicted"/>
<dbReference type="SUPFAM" id="SSF53448">
    <property type="entry name" value="Nucleotide-diphospho-sugar transferases"/>
    <property type="match status" value="1"/>
</dbReference>
<dbReference type="InterPro" id="IPR025877">
    <property type="entry name" value="MobA-like_NTP_Trfase"/>
</dbReference>
<dbReference type="Gene3D" id="3.90.550.10">
    <property type="entry name" value="Spore Coat Polysaccharide Biosynthesis Protein SpsA, Chain A"/>
    <property type="match status" value="1"/>
</dbReference>
<dbReference type="Pfam" id="PF12804">
    <property type="entry name" value="NTP_transf_3"/>
    <property type="match status" value="1"/>
</dbReference>
<evidence type="ECO:0000313" key="2">
    <source>
        <dbReference type="EMBL" id="NJX14222.1"/>
    </source>
</evidence>
<protein>
    <submittedName>
        <fullName evidence="2">Nucleotidyltransferase family protein</fullName>
    </submittedName>
</protein>
<accession>A0ABX1D782</accession>